<proteinExistence type="predicted"/>
<sequence length="122" mass="13737">MSSQPDPFTQFLKRQAGDTLRLVVEFTDEGYTAEYVRKDVAQKYSNREFDSIIDDARKYASLAHSEAAIESAGGLYCQVVCFENVVALVFPRDREDTLVTLDPTAAQNLHSFASDCENFLQE</sequence>
<name>A0A7D5P9C7_9EURY</name>
<dbReference type="EMBL" id="CP058909">
    <property type="protein sequence ID" value="QLH82064.1"/>
    <property type="molecule type" value="Genomic_DNA"/>
</dbReference>
<accession>A0A7D5P9C7</accession>
<dbReference type="Pfam" id="PF24366">
    <property type="entry name" value="DUF7522"/>
    <property type="match status" value="1"/>
</dbReference>
<dbReference type="AlphaFoldDB" id="A0A7D5P9C7"/>
<dbReference type="InterPro" id="IPR055944">
    <property type="entry name" value="DUF7522"/>
</dbReference>
<dbReference type="GeneID" id="56083076"/>
<evidence type="ECO:0008006" key="3">
    <source>
        <dbReference type="Google" id="ProtNLM"/>
    </source>
</evidence>
<reference evidence="1 2" key="1">
    <citation type="submission" date="2020-07" db="EMBL/GenBank/DDBJ databases">
        <title>Halosimplex litoreum sp. nov. and Halosimplex rubrum sp. nov., isolated from different salt environments.</title>
        <authorList>
            <person name="Cui H."/>
        </authorList>
    </citation>
    <scope>NUCLEOTIDE SEQUENCE [LARGE SCALE GENOMIC DNA]</scope>
    <source>
        <strain evidence="1 2">R2</strain>
    </source>
</reference>
<dbReference type="Proteomes" id="UP000509346">
    <property type="component" value="Chromosome"/>
</dbReference>
<dbReference type="RefSeq" id="WP_179922532.1">
    <property type="nucleotide sequence ID" value="NZ_CP058909.1"/>
</dbReference>
<dbReference type="KEGG" id="hpel:HZS54_10765"/>
<evidence type="ECO:0000313" key="2">
    <source>
        <dbReference type="Proteomes" id="UP000509346"/>
    </source>
</evidence>
<evidence type="ECO:0000313" key="1">
    <source>
        <dbReference type="EMBL" id="QLH82064.1"/>
    </source>
</evidence>
<gene>
    <name evidence="1" type="ORF">HZS54_10765</name>
</gene>
<keyword evidence="2" id="KW-1185">Reference proteome</keyword>
<organism evidence="1 2">
    <name type="scientific">Halosimplex pelagicum</name>
    <dbReference type="NCBI Taxonomy" id="869886"/>
    <lineage>
        <taxon>Archaea</taxon>
        <taxon>Methanobacteriati</taxon>
        <taxon>Methanobacteriota</taxon>
        <taxon>Stenosarchaea group</taxon>
        <taxon>Halobacteria</taxon>
        <taxon>Halobacteriales</taxon>
        <taxon>Haloarculaceae</taxon>
        <taxon>Halosimplex</taxon>
    </lineage>
</organism>
<protein>
    <recommendedName>
        <fullName evidence="3">Roadblock/LC7 domain-containing protein</fullName>
    </recommendedName>
</protein>